<dbReference type="InterPro" id="IPR016181">
    <property type="entry name" value="Acyl_CoA_acyltransferase"/>
</dbReference>
<proteinExistence type="predicted"/>
<dbReference type="EMBL" id="JBHRXV010000006">
    <property type="protein sequence ID" value="MFC3712601.1"/>
    <property type="molecule type" value="Genomic_DNA"/>
</dbReference>
<dbReference type="InterPro" id="IPR051531">
    <property type="entry name" value="N-acetyltransferase"/>
</dbReference>
<dbReference type="PANTHER" id="PTHR43792:SF1">
    <property type="entry name" value="N-ACETYLTRANSFERASE DOMAIN-CONTAINING PROTEIN"/>
    <property type="match status" value="1"/>
</dbReference>
<dbReference type="Gene3D" id="3.40.630.30">
    <property type="match status" value="1"/>
</dbReference>
<name>A0ABV7X9T1_9SPHN</name>
<sequence>MLTTARLLLRPPTLDDVETLQALNEAHWPLIGNRRRTLEEMRAQTEELMVKTAADSGWSELVVEHDGRVIGRIAINRDGPGERQAELGYGFFADSFGQGLGPEAVGRVLTHLFGDMGLHRVIAITGMENNRSRRLLEKLGFRLEGEMIEAWFHQAEQRFVDEVSYAILAREWRDR</sequence>
<keyword evidence="2" id="KW-0808">Transferase</keyword>
<organism evidence="2 3">
    <name type="scientific">Sphingoaurantiacus capsulatus</name>
    <dbReference type="NCBI Taxonomy" id="1771310"/>
    <lineage>
        <taxon>Bacteria</taxon>
        <taxon>Pseudomonadati</taxon>
        <taxon>Pseudomonadota</taxon>
        <taxon>Alphaproteobacteria</taxon>
        <taxon>Sphingomonadales</taxon>
        <taxon>Sphingosinicellaceae</taxon>
        <taxon>Sphingoaurantiacus</taxon>
    </lineage>
</organism>
<dbReference type="RefSeq" id="WP_380859811.1">
    <property type="nucleotide sequence ID" value="NZ_JBHRXV010000006.1"/>
</dbReference>
<dbReference type="Proteomes" id="UP001595615">
    <property type="component" value="Unassembled WGS sequence"/>
</dbReference>
<evidence type="ECO:0000313" key="2">
    <source>
        <dbReference type="EMBL" id="MFC3712601.1"/>
    </source>
</evidence>
<dbReference type="InterPro" id="IPR000182">
    <property type="entry name" value="GNAT_dom"/>
</dbReference>
<keyword evidence="3" id="KW-1185">Reference proteome</keyword>
<evidence type="ECO:0000259" key="1">
    <source>
        <dbReference type="PROSITE" id="PS51186"/>
    </source>
</evidence>
<dbReference type="EC" id="2.3.-.-" evidence="2"/>
<dbReference type="PANTHER" id="PTHR43792">
    <property type="entry name" value="GNAT FAMILY, PUTATIVE (AFU_ORTHOLOGUE AFUA_3G00765)-RELATED-RELATED"/>
    <property type="match status" value="1"/>
</dbReference>
<dbReference type="Pfam" id="PF13302">
    <property type="entry name" value="Acetyltransf_3"/>
    <property type="match status" value="1"/>
</dbReference>
<comment type="caution">
    <text evidence="2">The sequence shown here is derived from an EMBL/GenBank/DDBJ whole genome shotgun (WGS) entry which is preliminary data.</text>
</comment>
<dbReference type="GO" id="GO:0016746">
    <property type="term" value="F:acyltransferase activity"/>
    <property type="evidence" value="ECO:0007669"/>
    <property type="project" value="UniProtKB-KW"/>
</dbReference>
<dbReference type="SUPFAM" id="SSF55729">
    <property type="entry name" value="Acyl-CoA N-acyltransferases (Nat)"/>
    <property type="match status" value="1"/>
</dbReference>
<feature type="domain" description="N-acetyltransferase" evidence="1">
    <location>
        <begin position="7"/>
        <end position="170"/>
    </location>
</feature>
<reference evidence="3" key="1">
    <citation type="journal article" date="2019" name="Int. J. Syst. Evol. Microbiol.">
        <title>The Global Catalogue of Microorganisms (GCM) 10K type strain sequencing project: providing services to taxonomists for standard genome sequencing and annotation.</title>
        <authorList>
            <consortium name="The Broad Institute Genomics Platform"/>
            <consortium name="The Broad Institute Genome Sequencing Center for Infectious Disease"/>
            <person name="Wu L."/>
            <person name="Ma J."/>
        </authorList>
    </citation>
    <scope>NUCLEOTIDE SEQUENCE [LARGE SCALE GENOMIC DNA]</scope>
    <source>
        <strain evidence="3">KCTC 42644</strain>
    </source>
</reference>
<accession>A0ABV7X9T1</accession>
<dbReference type="PROSITE" id="PS51186">
    <property type="entry name" value="GNAT"/>
    <property type="match status" value="1"/>
</dbReference>
<keyword evidence="2" id="KW-0012">Acyltransferase</keyword>
<protein>
    <submittedName>
        <fullName evidence="2">GNAT family N-acetyltransferase</fullName>
        <ecNumber evidence="2">2.3.-.-</ecNumber>
    </submittedName>
</protein>
<evidence type="ECO:0000313" key="3">
    <source>
        <dbReference type="Proteomes" id="UP001595615"/>
    </source>
</evidence>
<gene>
    <name evidence="2" type="ORF">ACFOMD_08470</name>
</gene>